<dbReference type="EMBL" id="RRYP01000279">
    <property type="protein sequence ID" value="TNV87684.1"/>
    <property type="molecule type" value="Genomic_DNA"/>
</dbReference>
<name>A0A8J8P837_HALGN</name>
<evidence type="ECO:0000313" key="2">
    <source>
        <dbReference type="Proteomes" id="UP000785679"/>
    </source>
</evidence>
<gene>
    <name evidence="1" type="ORF">FGO68_gene5859</name>
</gene>
<organism evidence="1 2">
    <name type="scientific">Halteria grandinella</name>
    <dbReference type="NCBI Taxonomy" id="5974"/>
    <lineage>
        <taxon>Eukaryota</taxon>
        <taxon>Sar</taxon>
        <taxon>Alveolata</taxon>
        <taxon>Ciliophora</taxon>
        <taxon>Intramacronucleata</taxon>
        <taxon>Spirotrichea</taxon>
        <taxon>Stichotrichia</taxon>
        <taxon>Sporadotrichida</taxon>
        <taxon>Halteriidae</taxon>
        <taxon>Halteria</taxon>
    </lineage>
</organism>
<accession>A0A8J8P837</accession>
<sequence length="75" mass="8501">MVATTVQKDVCGCLDNFHPKMILELLVPISQHSLIGSHFVIKIASMPWFETSLINNIGHTIYSLSEYSHLLRDFV</sequence>
<dbReference type="Proteomes" id="UP000785679">
    <property type="component" value="Unassembled WGS sequence"/>
</dbReference>
<reference evidence="1" key="1">
    <citation type="submission" date="2019-06" db="EMBL/GenBank/DDBJ databases">
        <authorList>
            <person name="Zheng W."/>
        </authorList>
    </citation>
    <scope>NUCLEOTIDE SEQUENCE</scope>
    <source>
        <strain evidence="1">QDHG01</strain>
    </source>
</reference>
<dbReference type="AlphaFoldDB" id="A0A8J8P837"/>
<comment type="caution">
    <text evidence="1">The sequence shown here is derived from an EMBL/GenBank/DDBJ whole genome shotgun (WGS) entry which is preliminary data.</text>
</comment>
<protein>
    <submittedName>
        <fullName evidence="1">Uncharacterized protein</fullName>
    </submittedName>
</protein>
<keyword evidence="2" id="KW-1185">Reference proteome</keyword>
<proteinExistence type="predicted"/>
<evidence type="ECO:0000313" key="1">
    <source>
        <dbReference type="EMBL" id="TNV87684.1"/>
    </source>
</evidence>